<feature type="region of interest" description="Disordered" evidence="1">
    <location>
        <begin position="54"/>
        <end position="136"/>
    </location>
</feature>
<accession>A0AAU8B7V5</accession>
<dbReference type="EMBL" id="PP511441">
    <property type="protein sequence ID" value="XCD04224.1"/>
    <property type="molecule type" value="Genomic_DNA"/>
</dbReference>
<name>A0AAU8B7V5_9VIRU</name>
<feature type="region of interest" description="Disordered" evidence="1">
    <location>
        <begin position="1"/>
        <end position="21"/>
    </location>
</feature>
<sequence>METQTKSYSRSLPVETFGRPDILGDSVYGPSMTEPGQVLTIDSIIERHVMGLPVSSSANPTYDYDDDDESYLDGGYDDPADQSDIDFSDVYNQQRDVTARINEYYDSQSDGARQTEADAKATDSRASENEQSDKTE</sequence>
<evidence type="ECO:0000313" key="3">
    <source>
        <dbReference type="EMBL" id="XCD08038.1"/>
    </source>
</evidence>
<proteinExistence type="predicted"/>
<feature type="compositionally biased region" description="Polar residues" evidence="1">
    <location>
        <begin position="1"/>
        <end position="10"/>
    </location>
</feature>
<reference evidence="3" key="1">
    <citation type="submission" date="2024-03" db="EMBL/GenBank/DDBJ databases">
        <title>Diverse circular DNA viruses in blood, oral, and fecal samples of captive lemurs.</title>
        <authorList>
            <person name="Paietta E.N."/>
            <person name="Kraberger S."/>
            <person name="Lund M.C."/>
            <person name="Custer J.M."/>
            <person name="Vargas K.M."/>
            <person name="Ehmke E.E."/>
            <person name="Yoder A.D."/>
            <person name="Varsani A."/>
        </authorList>
    </citation>
    <scope>NUCLEOTIDE SEQUENCE</scope>
    <source>
        <strain evidence="2">Duke_21_111</strain>
        <strain evidence="3">Duke_28FS_120</strain>
    </source>
</reference>
<evidence type="ECO:0000313" key="2">
    <source>
        <dbReference type="EMBL" id="XCD04224.1"/>
    </source>
</evidence>
<protein>
    <submittedName>
        <fullName evidence="3">Uncharacterized protein</fullName>
    </submittedName>
</protein>
<organism evidence="3">
    <name type="scientific">Dulem virus 86</name>
    <dbReference type="NCBI Taxonomy" id="3145797"/>
    <lineage>
        <taxon>Viruses</taxon>
        <taxon>Monodnaviria</taxon>
        <taxon>Sangervirae</taxon>
        <taxon>Phixviricota</taxon>
        <taxon>Malgrandaviricetes</taxon>
        <taxon>Petitvirales</taxon>
        <taxon>Microviridae</taxon>
        <taxon>Microvirus</taxon>
    </lineage>
</organism>
<feature type="compositionally biased region" description="Acidic residues" evidence="1">
    <location>
        <begin position="63"/>
        <end position="87"/>
    </location>
</feature>
<feature type="compositionally biased region" description="Basic and acidic residues" evidence="1">
    <location>
        <begin position="113"/>
        <end position="136"/>
    </location>
</feature>
<dbReference type="EMBL" id="PP511847">
    <property type="protein sequence ID" value="XCD08038.1"/>
    <property type="molecule type" value="Genomic_DNA"/>
</dbReference>
<evidence type="ECO:0000256" key="1">
    <source>
        <dbReference type="SAM" id="MobiDB-lite"/>
    </source>
</evidence>